<feature type="compositionally biased region" description="Polar residues" evidence="3">
    <location>
        <begin position="1386"/>
        <end position="1398"/>
    </location>
</feature>
<dbReference type="Gene3D" id="3.80.10.10">
    <property type="entry name" value="Ribonuclease Inhibitor"/>
    <property type="match status" value="6"/>
</dbReference>
<feature type="region of interest" description="Disordered" evidence="3">
    <location>
        <begin position="2236"/>
        <end position="2255"/>
    </location>
</feature>
<feature type="region of interest" description="Disordered" evidence="3">
    <location>
        <begin position="1371"/>
        <end position="1401"/>
    </location>
</feature>
<evidence type="ECO:0000313" key="4">
    <source>
        <dbReference type="Proteomes" id="UP000515125"/>
    </source>
</evidence>
<accession>A0A6P6RW53</accession>
<evidence type="ECO:0000313" key="5">
    <source>
        <dbReference type="RefSeq" id="XP_026191375.1"/>
    </source>
</evidence>
<organism evidence="4 5">
    <name type="scientific">Cyclospora cayetanensis</name>
    <dbReference type="NCBI Taxonomy" id="88456"/>
    <lineage>
        <taxon>Eukaryota</taxon>
        <taxon>Sar</taxon>
        <taxon>Alveolata</taxon>
        <taxon>Apicomplexa</taxon>
        <taxon>Conoidasida</taxon>
        <taxon>Coccidia</taxon>
        <taxon>Eucoccidiorida</taxon>
        <taxon>Eimeriorina</taxon>
        <taxon>Eimeriidae</taxon>
        <taxon>Cyclospora</taxon>
    </lineage>
</organism>
<feature type="compositionally biased region" description="Basic and acidic residues" evidence="3">
    <location>
        <begin position="279"/>
        <end position="288"/>
    </location>
</feature>
<feature type="region of interest" description="Disordered" evidence="3">
    <location>
        <begin position="1311"/>
        <end position="1351"/>
    </location>
</feature>
<dbReference type="InterPro" id="IPR001611">
    <property type="entry name" value="Leu-rich_rpt"/>
</dbReference>
<keyword evidence="4" id="KW-1185">Reference proteome</keyword>
<gene>
    <name evidence="5" type="primary">LOC34621459</name>
</gene>
<dbReference type="InterPro" id="IPR003591">
    <property type="entry name" value="Leu-rich_rpt_typical-subtyp"/>
</dbReference>
<proteinExistence type="predicted"/>
<protein>
    <submittedName>
        <fullName evidence="5">Uncharacterized protein LOC34621459</fullName>
    </submittedName>
</protein>
<feature type="region of interest" description="Disordered" evidence="3">
    <location>
        <begin position="232"/>
        <end position="292"/>
    </location>
</feature>
<dbReference type="InterPro" id="IPR025875">
    <property type="entry name" value="Leu-rich_rpt_4"/>
</dbReference>
<feature type="compositionally biased region" description="Low complexity" evidence="3">
    <location>
        <begin position="363"/>
        <end position="389"/>
    </location>
</feature>
<dbReference type="RefSeq" id="XP_026191375.1">
    <property type="nucleotide sequence ID" value="XM_026335590.1"/>
</dbReference>
<dbReference type="OrthoDB" id="1517790at2759"/>
<dbReference type="PANTHER" id="PTHR46652">
    <property type="entry name" value="LEUCINE-RICH REPEAT AND IQ DOMAIN-CONTAINING PROTEIN 1-RELATED"/>
    <property type="match status" value="1"/>
</dbReference>
<dbReference type="SMART" id="SM00365">
    <property type="entry name" value="LRR_SD22"/>
    <property type="match status" value="12"/>
</dbReference>
<feature type="compositionally biased region" description="Polar residues" evidence="3">
    <location>
        <begin position="241"/>
        <end position="262"/>
    </location>
</feature>
<feature type="compositionally biased region" description="Polar residues" evidence="3">
    <location>
        <begin position="478"/>
        <end position="487"/>
    </location>
</feature>
<keyword evidence="2" id="KW-0677">Repeat</keyword>
<dbReference type="InterPro" id="IPR050836">
    <property type="entry name" value="SDS22/Internalin_LRR"/>
</dbReference>
<reference evidence="5" key="1">
    <citation type="submission" date="2025-08" db="UniProtKB">
        <authorList>
            <consortium name="RefSeq"/>
        </authorList>
    </citation>
    <scope>IDENTIFICATION</scope>
</reference>
<dbReference type="Pfam" id="PF14580">
    <property type="entry name" value="LRR_9"/>
    <property type="match status" value="2"/>
</dbReference>
<dbReference type="GeneID" id="34621459"/>
<feature type="compositionally biased region" description="Low complexity" evidence="3">
    <location>
        <begin position="337"/>
        <end position="354"/>
    </location>
</feature>
<keyword evidence="1" id="KW-0433">Leucine-rich repeat</keyword>
<dbReference type="Proteomes" id="UP000515125">
    <property type="component" value="Unplaced"/>
</dbReference>
<evidence type="ECO:0000256" key="2">
    <source>
        <dbReference type="ARBA" id="ARBA00022737"/>
    </source>
</evidence>
<dbReference type="SMART" id="SM00369">
    <property type="entry name" value="LRR_TYP"/>
    <property type="match status" value="11"/>
</dbReference>
<feature type="compositionally biased region" description="Polar residues" evidence="3">
    <location>
        <begin position="535"/>
        <end position="548"/>
    </location>
</feature>
<dbReference type="InterPro" id="IPR032675">
    <property type="entry name" value="LRR_dom_sf"/>
</dbReference>
<dbReference type="PROSITE" id="PS51450">
    <property type="entry name" value="LRR"/>
    <property type="match status" value="7"/>
</dbReference>
<name>A0A6P6RW53_9EIME</name>
<feature type="region of interest" description="Disordered" evidence="3">
    <location>
        <begin position="533"/>
        <end position="569"/>
    </location>
</feature>
<feature type="region of interest" description="Disordered" evidence="3">
    <location>
        <begin position="465"/>
        <end position="489"/>
    </location>
</feature>
<evidence type="ECO:0000256" key="3">
    <source>
        <dbReference type="SAM" id="MobiDB-lite"/>
    </source>
</evidence>
<dbReference type="SUPFAM" id="SSF52058">
    <property type="entry name" value="L domain-like"/>
    <property type="match status" value="3"/>
</dbReference>
<sequence>MDMENLNEEQVQQEVNASCAGGMVADSSGKNQILLKLLKPDPHGTQFGILCSSAALVVNSTESEAMEVNMPTHSSNVLGPSARIMHSTGIALDTKRAGLEMEGCRALHNKESEVHPITVLNPALPPEATQEGIDRSHDSTKQLDRQRLEHQVATVCSNAVAGTYGNPGPIPWAMPRRLLSVYAASSCNSPSPCYFLKNIERPYWDINPAETLCDSPQETTCVFTGVRDAGVTETPQKDCSARQSGRNMQNQKGKGLHQSSSRKPGRGKAASGSSLMYRGDSRTGEKDTPCPFRVHAFPEQRQESISVPHIIGKAPHEKHNNDQARQQWVPDAWGACTSSVGSNSSTPSHGSNCSFKPKKDNMNNDSNNSAESSTSDANGCYTTSNSSSSRLRTQKLPCLNAEAEAFKGSVISGGNVNKLSGDTMAVSGFRAPEIWGGISEEKPRSIPTVRSQLLNQWPSIRSPKRLEGSSYRKCGSDGSYNKDNQANCKRHQGDGSALLLKSPRKADEIAAVATITTPGAGLVAGPHDNLEFNGACQSLSAPSTSRPTSPHKRPSPPEDPRDPPQATQPENLQDKAVLHIASPYDSSLCLKGSWRPHSCRRARASRMGLASAVAALNVLSPLEPPEMCAKTVKANNGEEESQHSGFISDPDDAPKISVATLTLDTASAMREDLPRLYEVAGIRDASQVNLVDSIELIMDRCLGPRSLEALGAFCCLRQLRLVRQQITSLEHIGVCKNLQVLHLPENRISSLDGLESLKLLEDLDLSVNRISALEAPAYRTDLGEVIQHPSDGLLKNFSVGPLSALQRLQTLRLNSNRVKTLRGIERLVNLKEMQVADNELTHVGACLSNNKKLEKLNVAANYIWSLQEVALLSQLPCLRSILFSDVHFLSKQNPICRLKNHEMFTLYHIPQLQALNQTLLDSSDITFVSSTYQRKRLYYLLEQQQTRRDARDALKELERLHSQFRLVVKESRKFNDLMVTRRKLCGGASFFRWAAAETRKRRDTILHTRRYELEKFGNLYFELGDPTKTWYRRAAECLIHSFSPDDFSAFGFKSIRVISVHRIVNREADVAFELKRALRSPESAEEWVLCGTDPNHPVGLLRQCTSNMFGNLFAYKGLQETPLLFVSNGLAETDLARLHSLAANESFQAIAKQTLQLRQDQSGVQKEVPLAVGARKCTGHTQLSQGQEERSPLSLLQQAVRDYQMLLPDGEVLLCRALLHNSLPDTPLGYRAEEALIMKERGPSEGTTHKVVELRLTVACLQLIHYCSNSGNTCRAFVVADSPGKTSLWLFEPHCLVPHFLVRFSYSHEPSGLGPHTPPVTSNAVSSIPRPASPTRASEANAGPAASVKTLAPPQIADTLREKSSVVPGVLEPEGLHTEPSGGCQDHNSAQYQPSRGNHSGIPPQVGEASPFCDLISMAKYLMALHTRESNSCMSPRHPCKGMVQGQKTPEASDDSTRAFGTNCSGISRTSGEIVFGEVQLRELLLQNMTAKPSRLIDSSISYQEPSTPMDKVGGSDGCKVQLDRNDNIVSLSLSSRAHLIALSRGVLLTFLKLRVLLLPLNGLRNFEAPCESRRTSSLLDSPTAPTTAVLKTGSHIELPQLRVLDLSFNELCILDGFWKAPRLQQLCLVANHLLLMSDLAPLGTAAPQLRQLWLAGNPLHMGPYTNQHLQQLLPALELLDGRYLHNPHAEPLCSSLNFTWPCFLGEEDALAVPASADATDTLMQQQRTMVVNGPHGWALTAAVQHPVLEEYHIQRYCTCKAEDAQLLACSYVMLKMGPTETLGASTALEGLDPLPGLLGLSLLEELLLDGNEIASLDGIESLNHLECFDISHNKIVMFPPGMQHLKRLVFLCAEGNRLQQLEHLDGLPALTQLYLGSNNIQNFGSLMHLSRCPSLRVLDLRNTPLSIEAEYRPYSLYLLPSLKVLDGVESRQEEAEEIKQEFAGRLTRELLERIIGKSLPCLEGYENLRSTELHVAHNRIDIVGGGLGGIDGPGLLSLPLLEHLDLSYNSLRHLRGLACAPLGCIRILELRGNGLSKIEGLTSCCRLEVLDLSDNRLRRIEPEGFQGASETLRCLVLERNGLRSLYGFPFLPNLEELRIGQNRIPDFTQTECLIPLPNLRIIGFQQNPACQRRQWRALLSEQLPQLRTIDGEPISPDGTSRRPSLGPAEGPSRVHDTWEPLQTLPNENTGSALERPAGRGMSKQKQAQAIHDMGPLNLGVVGIGTPSIPFTDGTGSLLSRRESPLKPSGTWRHTPHLRHPFKSIPQLKNFGFHYMVL</sequence>
<feature type="region of interest" description="Disordered" evidence="3">
    <location>
        <begin position="337"/>
        <end position="392"/>
    </location>
</feature>
<evidence type="ECO:0000256" key="1">
    <source>
        <dbReference type="ARBA" id="ARBA00022614"/>
    </source>
</evidence>
<dbReference type="PANTHER" id="PTHR46652:SF3">
    <property type="entry name" value="LEUCINE-RICH REPEAT-CONTAINING PROTEIN 9"/>
    <property type="match status" value="1"/>
</dbReference>
<feature type="region of interest" description="Disordered" evidence="3">
    <location>
        <begin position="2148"/>
        <end position="2208"/>
    </location>
</feature>
<dbReference type="Pfam" id="PF12799">
    <property type="entry name" value="LRR_4"/>
    <property type="match status" value="1"/>
</dbReference>